<protein>
    <submittedName>
        <fullName evidence="3">PPOX class F420-dependent oxidoreductase</fullName>
    </submittedName>
</protein>
<comment type="caution">
    <text evidence="3">The sequence shown here is derived from an EMBL/GenBank/DDBJ whole genome shotgun (WGS) entry which is preliminary data.</text>
</comment>
<dbReference type="Proteomes" id="UP000470404">
    <property type="component" value="Unassembled WGS sequence"/>
</dbReference>
<dbReference type="InterPro" id="IPR019920">
    <property type="entry name" value="F420-binding_dom_put"/>
</dbReference>
<dbReference type="SUPFAM" id="SSF50475">
    <property type="entry name" value="FMN-binding split barrel"/>
    <property type="match status" value="1"/>
</dbReference>
<evidence type="ECO:0000256" key="1">
    <source>
        <dbReference type="ARBA" id="ARBA00023002"/>
    </source>
</evidence>
<dbReference type="EMBL" id="JAAGNC010000095">
    <property type="protein sequence ID" value="NEC57997.1"/>
    <property type="molecule type" value="Genomic_DNA"/>
</dbReference>
<evidence type="ECO:0000259" key="2">
    <source>
        <dbReference type="Pfam" id="PF01243"/>
    </source>
</evidence>
<accession>A0ABX0BQU2</accession>
<gene>
    <name evidence="3" type="ORF">G3I59_20925</name>
</gene>
<dbReference type="NCBIfam" id="TIGR03618">
    <property type="entry name" value="Rv1155_F420"/>
    <property type="match status" value="1"/>
</dbReference>
<proteinExistence type="predicted"/>
<dbReference type="InterPro" id="IPR052019">
    <property type="entry name" value="F420H2_bilvrd_red/Heme_oxyg"/>
</dbReference>
<keyword evidence="4" id="KW-1185">Reference proteome</keyword>
<evidence type="ECO:0000313" key="4">
    <source>
        <dbReference type="Proteomes" id="UP000470404"/>
    </source>
</evidence>
<dbReference type="Gene3D" id="2.30.110.10">
    <property type="entry name" value="Electron Transport, Fmn-binding Protein, Chain A"/>
    <property type="match status" value="1"/>
</dbReference>
<evidence type="ECO:0000313" key="3">
    <source>
        <dbReference type="EMBL" id="NEC57997.1"/>
    </source>
</evidence>
<dbReference type="InterPro" id="IPR011576">
    <property type="entry name" value="Pyridox_Oxase_N"/>
</dbReference>
<dbReference type="RefSeq" id="WP_067581993.1">
    <property type="nucleotide sequence ID" value="NZ_JAAGNC010000095.1"/>
</dbReference>
<feature type="domain" description="Pyridoxamine 5'-phosphate oxidase N-terminal" evidence="2">
    <location>
        <begin position="16"/>
        <end position="111"/>
    </location>
</feature>
<reference evidence="3 4" key="1">
    <citation type="submission" date="2020-01" db="EMBL/GenBank/DDBJ databases">
        <title>Insect and environment-associated Actinomycetes.</title>
        <authorList>
            <person name="Currrie C."/>
            <person name="Chevrette M."/>
            <person name="Carlson C."/>
            <person name="Stubbendieck R."/>
            <person name="Wendt-Pienkowski E."/>
        </authorList>
    </citation>
    <scope>NUCLEOTIDE SEQUENCE [LARGE SCALE GENOMIC DNA]</scope>
    <source>
        <strain evidence="3 4">SID8386</strain>
    </source>
</reference>
<name>A0ABX0BQU2_9PSEU</name>
<keyword evidence="1" id="KW-0560">Oxidoreductase</keyword>
<dbReference type="Pfam" id="PF01243">
    <property type="entry name" value="PNPOx_N"/>
    <property type="match status" value="1"/>
</dbReference>
<dbReference type="PANTHER" id="PTHR35176:SF1">
    <property type="entry name" value="F420H(2)-DEPENDENT BILIVERDIN REDUCTASE"/>
    <property type="match status" value="1"/>
</dbReference>
<sequence>MPGKVIDNQWWQSFVLAAPRTGKLAVTRKDGSPHVTPVWVDLDGGTVVFTARADSVKGRAMLREGRIAICFDDDRPPFAFVLITGDAEIDDHAGNVRRWMHRIAARYLGEERAQEWVDRVCVPGEVVVRVADATVIGQAGVVDSLLASPPPALEKPAVP</sequence>
<dbReference type="InterPro" id="IPR012349">
    <property type="entry name" value="Split_barrel_FMN-bd"/>
</dbReference>
<dbReference type="PANTHER" id="PTHR35176">
    <property type="entry name" value="HEME OXYGENASE HI_0854-RELATED"/>
    <property type="match status" value="1"/>
</dbReference>
<organism evidence="3 4">
    <name type="scientific">Amycolatopsis rubida</name>
    <dbReference type="NCBI Taxonomy" id="112413"/>
    <lineage>
        <taxon>Bacteria</taxon>
        <taxon>Bacillati</taxon>
        <taxon>Actinomycetota</taxon>
        <taxon>Actinomycetes</taxon>
        <taxon>Pseudonocardiales</taxon>
        <taxon>Pseudonocardiaceae</taxon>
        <taxon>Amycolatopsis</taxon>
    </lineage>
</organism>